<keyword evidence="1" id="KW-1133">Transmembrane helix</keyword>
<dbReference type="EMBL" id="CP000850">
    <property type="protein sequence ID" value="ABV95972.1"/>
    <property type="molecule type" value="Genomic_DNA"/>
</dbReference>
<reference evidence="2" key="1">
    <citation type="submission" date="2007-10" db="EMBL/GenBank/DDBJ databases">
        <title>Complete sequence of Salinispora arenicola CNS-205.</title>
        <authorList>
            <consortium name="US DOE Joint Genome Institute"/>
            <person name="Copeland A."/>
            <person name="Lucas S."/>
            <person name="Lapidus A."/>
            <person name="Barry K."/>
            <person name="Glavina del Rio T."/>
            <person name="Dalin E."/>
            <person name="Tice H."/>
            <person name="Pitluck S."/>
            <person name="Foster B."/>
            <person name="Schmutz J."/>
            <person name="Larimer F."/>
            <person name="Land M."/>
            <person name="Hauser L."/>
            <person name="Kyrpides N."/>
            <person name="Ivanova N."/>
            <person name="Jensen P.R."/>
            <person name="Moore B.S."/>
            <person name="Penn K."/>
            <person name="Jenkins C."/>
            <person name="Udwary D."/>
            <person name="Xiang L."/>
            <person name="Gontang E."/>
            <person name="Richardson P."/>
        </authorList>
    </citation>
    <scope>NUCLEOTIDE SEQUENCE [LARGE SCALE GENOMIC DNA]</scope>
    <source>
        <strain evidence="2">CNS-205</strain>
    </source>
</reference>
<dbReference type="HOGENOM" id="CLU_3047750_0_0_11"/>
<evidence type="ECO:0000313" key="2">
    <source>
        <dbReference type="EMBL" id="ABV95972.1"/>
    </source>
</evidence>
<feature type="transmembrane region" description="Helical" evidence="1">
    <location>
        <begin position="17"/>
        <end position="36"/>
    </location>
</feature>
<protein>
    <submittedName>
        <fullName evidence="2">Uncharacterized protein</fullName>
    </submittedName>
</protein>
<organism evidence="2">
    <name type="scientific">Salinispora arenicola (strain CNS-205)</name>
    <dbReference type="NCBI Taxonomy" id="391037"/>
    <lineage>
        <taxon>Bacteria</taxon>
        <taxon>Bacillati</taxon>
        <taxon>Actinomycetota</taxon>
        <taxon>Actinomycetes</taxon>
        <taxon>Micromonosporales</taxon>
        <taxon>Micromonosporaceae</taxon>
        <taxon>Salinispora</taxon>
    </lineage>
</organism>
<keyword evidence="1" id="KW-0472">Membrane</keyword>
<evidence type="ECO:0000256" key="1">
    <source>
        <dbReference type="SAM" id="Phobius"/>
    </source>
</evidence>
<sequence>MSTTGTTGAALVPGLRVAGGVAAAIALLGAGIALTIRRSGARTAVDEPRVTTTV</sequence>
<dbReference type="AlphaFoldDB" id="A8LWE9"/>
<dbReference type="KEGG" id="saq:Sare_0036"/>
<accession>A8LWE9</accession>
<name>A8LWE9_SALAI</name>
<proteinExistence type="predicted"/>
<gene>
    <name evidence="2" type="ordered locus">Sare_0036</name>
</gene>
<keyword evidence="1" id="KW-0812">Transmembrane</keyword>